<evidence type="ECO:0000313" key="2">
    <source>
        <dbReference type="EMBL" id="CAH2051845.1"/>
    </source>
</evidence>
<gene>
    <name evidence="2" type="ORF">TAV2_LOCUS11607</name>
</gene>
<proteinExistence type="predicted"/>
<dbReference type="Proteomes" id="UP000836841">
    <property type="component" value="Chromosome 3"/>
</dbReference>
<feature type="non-terminal residue" evidence="2">
    <location>
        <position position="1"/>
    </location>
</feature>
<evidence type="ECO:0000259" key="1">
    <source>
        <dbReference type="SMART" id="SM00579"/>
    </source>
</evidence>
<dbReference type="PANTHER" id="PTHR31900">
    <property type="entry name" value="F-BOX/RNI SUPERFAMILY PROTEIN-RELATED"/>
    <property type="match status" value="1"/>
</dbReference>
<protein>
    <recommendedName>
        <fullName evidence="1">FBD domain-containing protein</fullName>
    </recommendedName>
</protein>
<dbReference type="Pfam" id="PF08387">
    <property type="entry name" value="FBD"/>
    <property type="match status" value="1"/>
</dbReference>
<reference evidence="2 3" key="1">
    <citation type="submission" date="2022-03" db="EMBL/GenBank/DDBJ databases">
        <authorList>
            <person name="Nunn A."/>
            <person name="Chopra R."/>
            <person name="Nunn A."/>
            <person name="Contreras Garrido A."/>
        </authorList>
    </citation>
    <scope>NUCLEOTIDE SEQUENCE [LARGE SCALE GENOMIC DNA]</scope>
</reference>
<sequence length="140" mass="16300">IQPLEPLMVFVQNCPKLKMLLIDRVRTLPLPQTNAYNFDGPNIKIYLREDFTLSWNHPSSVPKCLLNHLEIYGGRSQEKELVSYILANSRCLKRVAINNPEDNEEMMDELKSMSRISQSCQLTCTPIILQDTYLDRYTCY</sequence>
<name>A0AAU9RVA3_THLAR</name>
<dbReference type="InterPro" id="IPR006566">
    <property type="entry name" value="FBD"/>
</dbReference>
<organism evidence="2 3">
    <name type="scientific">Thlaspi arvense</name>
    <name type="common">Field penny-cress</name>
    <dbReference type="NCBI Taxonomy" id="13288"/>
    <lineage>
        <taxon>Eukaryota</taxon>
        <taxon>Viridiplantae</taxon>
        <taxon>Streptophyta</taxon>
        <taxon>Embryophyta</taxon>
        <taxon>Tracheophyta</taxon>
        <taxon>Spermatophyta</taxon>
        <taxon>Magnoliopsida</taxon>
        <taxon>eudicotyledons</taxon>
        <taxon>Gunneridae</taxon>
        <taxon>Pentapetalae</taxon>
        <taxon>rosids</taxon>
        <taxon>malvids</taxon>
        <taxon>Brassicales</taxon>
        <taxon>Brassicaceae</taxon>
        <taxon>Thlaspideae</taxon>
        <taxon>Thlaspi</taxon>
    </lineage>
</organism>
<dbReference type="SMART" id="SM00579">
    <property type="entry name" value="FBD"/>
    <property type="match status" value="1"/>
</dbReference>
<dbReference type="InterPro" id="IPR050232">
    <property type="entry name" value="FBL13/AtMIF1-like"/>
</dbReference>
<accession>A0AAU9RVA3</accession>
<dbReference type="AlphaFoldDB" id="A0AAU9RVA3"/>
<dbReference type="EMBL" id="OU466859">
    <property type="protein sequence ID" value="CAH2051845.1"/>
    <property type="molecule type" value="Genomic_DNA"/>
</dbReference>
<feature type="domain" description="FBD" evidence="1">
    <location>
        <begin position="63"/>
        <end position="125"/>
    </location>
</feature>
<evidence type="ECO:0000313" key="3">
    <source>
        <dbReference type="Proteomes" id="UP000836841"/>
    </source>
</evidence>
<keyword evidence="3" id="KW-1185">Reference proteome</keyword>
<dbReference type="PANTHER" id="PTHR31900:SF34">
    <property type="entry name" value="EMB|CAB62440.1-RELATED"/>
    <property type="match status" value="1"/>
</dbReference>